<dbReference type="InterPro" id="IPR046342">
    <property type="entry name" value="CBS_dom_sf"/>
</dbReference>
<dbReference type="EMBL" id="JBHLWM010000012">
    <property type="protein sequence ID" value="MFC0243713.1"/>
    <property type="molecule type" value="Genomic_DNA"/>
</dbReference>
<dbReference type="Gene3D" id="3.10.580.10">
    <property type="entry name" value="CBS-domain"/>
    <property type="match status" value="1"/>
</dbReference>
<feature type="domain" description="CBS" evidence="3">
    <location>
        <begin position="75"/>
        <end position="133"/>
    </location>
</feature>
<proteinExistence type="predicted"/>
<keyword evidence="5" id="KW-1185">Reference proteome</keyword>
<dbReference type="SUPFAM" id="SSF54631">
    <property type="entry name" value="CBS-domain pair"/>
    <property type="match status" value="1"/>
</dbReference>
<evidence type="ECO:0000259" key="3">
    <source>
        <dbReference type="PROSITE" id="PS51371"/>
    </source>
</evidence>
<evidence type="ECO:0000313" key="5">
    <source>
        <dbReference type="Proteomes" id="UP001589775"/>
    </source>
</evidence>
<dbReference type="Pfam" id="PF00571">
    <property type="entry name" value="CBS"/>
    <property type="match status" value="2"/>
</dbReference>
<dbReference type="RefSeq" id="WP_378392967.1">
    <property type="nucleotide sequence ID" value="NZ_JBHLWM010000012.1"/>
</dbReference>
<dbReference type="InterPro" id="IPR000644">
    <property type="entry name" value="CBS_dom"/>
</dbReference>
<dbReference type="PROSITE" id="PS51371">
    <property type="entry name" value="CBS"/>
    <property type="match status" value="2"/>
</dbReference>
<keyword evidence="1 2" id="KW-0129">CBS domain</keyword>
<dbReference type="SMART" id="SM00116">
    <property type="entry name" value="CBS"/>
    <property type="match status" value="2"/>
</dbReference>
<feature type="domain" description="CBS" evidence="3">
    <location>
        <begin position="8"/>
        <end position="67"/>
    </location>
</feature>
<gene>
    <name evidence="4" type="ORF">ACFFJ6_24735</name>
</gene>
<evidence type="ECO:0000256" key="1">
    <source>
        <dbReference type="ARBA" id="ARBA00023122"/>
    </source>
</evidence>
<dbReference type="InterPro" id="IPR044725">
    <property type="entry name" value="CBSX3_CBS_dom"/>
</dbReference>
<protein>
    <submittedName>
        <fullName evidence="4">CBS domain-containing protein</fullName>
    </submittedName>
</protein>
<organism evidence="4 5">
    <name type="scientific">Rhodopseudomonas telluris</name>
    <dbReference type="NCBI Taxonomy" id="644215"/>
    <lineage>
        <taxon>Bacteria</taxon>
        <taxon>Pseudomonadati</taxon>
        <taxon>Pseudomonadota</taxon>
        <taxon>Alphaproteobacteria</taxon>
        <taxon>Hyphomicrobiales</taxon>
        <taxon>Nitrobacteraceae</taxon>
        <taxon>Rhodopseudomonas</taxon>
    </lineage>
</organism>
<accession>A0ABV6EZQ8</accession>
<reference evidence="4 5" key="1">
    <citation type="submission" date="2024-09" db="EMBL/GenBank/DDBJ databases">
        <authorList>
            <person name="Sun Q."/>
            <person name="Mori K."/>
        </authorList>
    </citation>
    <scope>NUCLEOTIDE SEQUENCE [LARGE SCALE GENOMIC DNA]</scope>
    <source>
        <strain evidence="4 5">KCTC 23279</strain>
    </source>
</reference>
<name>A0ABV6EZQ8_9BRAD</name>
<dbReference type="PANTHER" id="PTHR43080">
    <property type="entry name" value="CBS DOMAIN-CONTAINING PROTEIN CBSX3, MITOCHONDRIAL"/>
    <property type="match status" value="1"/>
</dbReference>
<comment type="caution">
    <text evidence="4">The sequence shown here is derived from an EMBL/GenBank/DDBJ whole genome shotgun (WGS) entry which is preliminary data.</text>
</comment>
<dbReference type="CDD" id="cd04623">
    <property type="entry name" value="CBS_pair_bac_euk"/>
    <property type="match status" value="1"/>
</dbReference>
<dbReference type="InterPro" id="IPR051257">
    <property type="entry name" value="Diverse_CBS-Domain"/>
</dbReference>
<dbReference type="PANTHER" id="PTHR43080:SF2">
    <property type="entry name" value="CBS DOMAIN-CONTAINING PROTEIN"/>
    <property type="match status" value="1"/>
</dbReference>
<evidence type="ECO:0000256" key="2">
    <source>
        <dbReference type="PROSITE-ProRule" id="PRU00703"/>
    </source>
</evidence>
<sequence>MTVLAILESKGRYIYSVEPDERLSAAVKTLAERRVGAVLVMRGTRLDGILSERDVVKVLADRGPAALDGPVHTVMTRDVVSCSQSDTVASIMEVMTLSKFRHLPVLDASERVVGLISIGDIVKWRLNEYEHEQRALHDYIKSA</sequence>
<evidence type="ECO:0000313" key="4">
    <source>
        <dbReference type="EMBL" id="MFC0243713.1"/>
    </source>
</evidence>
<dbReference type="Proteomes" id="UP001589775">
    <property type="component" value="Unassembled WGS sequence"/>
</dbReference>